<dbReference type="Proteomes" id="UP000569092">
    <property type="component" value="Unassembled WGS sequence"/>
</dbReference>
<accession>A0A7W8N253</accession>
<evidence type="ECO:0000313" key="1">
    <source>
        <dbReference type="EMBL" id="MBB5342063.1"/>
    </source>
</evidence>
<evidence type="ECO:0000313" key="2">
    <source>
        <dbReference type="Proteomes" id="UP000569092"/>
    </source>
</evidence>
<dbReference type="Gene3D" id="3.20.20.80">
    <property type="entry name" value="Glycosidases"/>
    <property type="match status" value="1"/>
</dbReference>
<evidence type="ECO:0008006" key="3">
    <source>
        <dbReference type="Google" id="ProtNLM"/>
    </source>
</evidence>
<dbReference type="SUPFAM" id="SSF51445">
    <property type="entry name" value="(Trans)glycosidases"/>
    <property type="match status" value="1"/>
</dbReference>
<comment type="caution">
    <text evidence="1">The sequence shown here is derived from an EMBL/GenBank/DDBJ whole genome shotgun (WGS) entry which is preliminary data.</text>
</comment>
<name>A0A7W8N253_9BACT</name>
<gene>
    <name evidence="1" type="ORF">HDF10_000013</name>
</gene>
<reference evidence="1 2" key="1">
    <citation type="submission" date="2020-08" db="EMBL/GenBank/DDBJ databases">
        <title>Genomic Encyclopedia of Type Strains, Phase IV (KMG-V): Genome sequencing to study the core and pangenomes of soil and plant-associated prokaryotes.</title>
        <authorList>
            <person name="Whitman W."/>
        </authorList>
    </citation>
    <scope>NUCLEOTIDE SEQUENCE [LARGE SCALE GENOMIC DNA]</scope>
    <source>
        <strain evidence="1 2">M8US30</strain>
    </source>
</reference>
<sequence length="264" mass="28752">MTLNNAVLQRANLPQAMANQLQMLDAARGLNLPVEDLELGNEFSWSSPDHDKAFPTAADYVSQMNEWTANLKRTHPNAHIASVGSIPSSGDARTKNWNDAVVGKIRDVNTVTLHRYDSILDGGIRNGTSADTVLSNAFSDWAKIVSGEVNPIEKAKLRIWVTEFGGLRDCTSNAQFTGTWLEAIYQAQMAIQFLSTSSIDQIELYNATGSTSSLMFQNTSSYWNACLNKNMTFHATGGDLTATGQIYAVFGGALKQAKTHAITV</sequence>
<dbReference type="InterPro" id="IPR017853">
    <property type="entry name" value="GH"/>
</dbReference>
<proteinExistence type="predicted"/>
<dbReference type="AlphaFoldDB" id="A0A7W8N253"/>
<dbReference type="EMBL" id="JACHDZ010000001">
    <property type="protein sequence ID" value="MBB5342063.1"/>
    <property type="molecule type" value="Genomic_DNA"/>
</dbReference>
<protein>
    <recommendedName>
        <fullName evidence="3">Asl1-like glycosyl hydrolase catalytic domain-containing protein</fullName>
    </recommendedName>
</protein>
<organism evidence="1 2">
    <name type="scientific">Tunturiibacter lichenicola</name>
    <dbReference type="NCBI Taxonomy" id="2051959"/>
    <lineage>
        <taxon>Bacteria</taxon>
        <taxon>Pseudomonadati</taxon>
        <taxon>Acidobacteriota</taxon>
        <taxon>Terriglobia</taxon>
        <taxon>Terriglobales</taxon>
        <taxon>Acidobacteriaceae</taxon>
        <taxon>Tunturiibacter</taxon>
    </lineage>
</organism>